<dbReference type="CDD" id="cd02440">
    <property type="entry name" value="AdoMet_MTases"/>
    <property type="match status" value="1"/>
</dbReference>
<accession>A0A1D3UQT3</accession>
<keyword evidence="1" id="KW-0963">Cytoplasm</keyword>
<evidence type="ECO:0000256" key="5">
    <source>
        <dbReference type="ARBA" id="ARBA00022884"/>
    </source>
</evidence>
<sequence>MILPSEFTTRIRRLLDDEYDLLEQALQTNPPVSIRLNPSKKFEAVDGERVPWCEQGYYLRERPSFTFDPLFHAGTYYVQEAASMFVGEAVRQLLSSPARTLDLCAAPGGKSTHLLSVLPAGSLLVGNEVIRSRSRILAENITKWGIPDCVVTNNDPKDFGALRELFDLIVADMPCSGEGMFRKDPAGREEWSVANVRHCAARQRRIIHDVWDALKPGGLLIYSTCTFNTEENEENIAYIAETFGAETVPLDVPSEWGVCGALSGTLPLYRFFPHRTKGEGFCLAVLRKPGGEEHATRRKLRQKHIPQPIPAQAKEWLTEPEAYHFERIGDMVRGIPSAYRETVQLLGEQLHVLSAGVTIGEVKGKDVLPSPALAFSTAIRRDAFVYVDVSHEEAIRYLQNEVLTLPGEVPRGFTLISYRDVPLGFVKNLGTRANNLYPNEWRIRKKNG</sequence>
<dbReference type="RefSeq" id="WP_074449973.1">
    <property type="nucleotide sequence ID" value="NZ_FMMM01000061.1"/>
</dbReference>
<evidence type="ECO:0000313" key="9">
    <source>
        <dbReference type="Proteomes" id="UP000182057"/>
    </source>
</evidence>
<feature type="binding site" evidence="6">
    <location>
        <position position="172"/>
    </location>
    <ligand>
        <name>S-adenosyl-L-methionine</name>
        <dbReference type="ChEBI" id="CHEBI:59789"/>
    </ligand>
</feature>
<proteinExistence type="inferred from homology"/>
<evidence type="ECO:0000313" key="8">
    <source>
        <dbReference type="EMBL" id="SCQ22530.1"/>
    </source>
</evidence>
<dbReference type="InterPro" id="IPR029063">
    <property type="entry name" value="SAM-dependent_MTases_sf"/>
</dbReference>
<dbReference type="Proteomes" id="UP000182057">
    <property type="component" value="Unassembled WGS sequence"/>
</dbReference>
<name>A0A1D3UQT3_TANFO</name>
<feature type="binding site" evidence="6">
    <location>
        <begin position="104"/>
        <end position="110"/>
    </location>
    <ligand>
        <name>S-adenosyl-L-methionine</name>
        <dbReference type="ChEBI" id="CHEBI:59789"/>
    </ligand>
</feature>
<keyword evidence="4 6" id="KW-0949">S-adenosyl-L-methionine</keyword>
<evidence type="ECO:0000256" key="2">
    <source>
        <dbReference type="ARBA" id="ARBA00022603"/>
    </source>
</evidence>
<dbReference type="OrthoDB" id="9810297at2"/>
<dbReference type="Pfam" id="PF13636">
    <property type="entry name" value="Methyltranf_PUA"/>
    <property type="match status" value="1"/>
</dbReference>
<protein>
    <submittedName>
        <fullName evidence="8">Ribosomal RNA small subunit methyltransferase F</fullName>
        <ecNumber evidence="8">2.1.1.-</ecNumber>
    </submittedName>
</protein>
<dbReference type="Gene3D" id="2.30.130.60">
    <property type="match status" value="1"/>
</dbReference>
<keyword evidence="5 6" id="KW-0694">RNA-binding</keyword>
<dbReference type="PANTHER" id="PTHR22807:SF30">
    <property type="entry name" value="28S RRNA (CYTOSINE(4447)-C(5))-METHYLTRANSFERASE-RELATED"/>
    <property type="match status" value="1"/>
</dbReference>
<dbReference type="InterPro" id="IPR049560">
    <property type="entry name" value="MeTrfase_RsmB-F_NOP2_cat"/>
</dbReference>
<comment type="similarity">
    <text evidence="6">Belongs to the class I-like SAM-binding methyltransferase superfamily. RsmB/NOP family.</text>
</comment>
<feature type="active site" description="Nucleophile" evidence="6">
    <location>
        <position position="225"/>
    </location>
</feature>
<dbReference type="Pfam" id="PF01189">
    <property type="entry name" value="Methyltr_RsmB-F"/>
    <property type="match status" value="1"/>
</dbReference>
<evidence type="ECO:0000256" key="3">
    <source>
        <dbReference type="ARBA" id="ARBA00022679"/>
    </source>
</evidence>
<dbReference type="PANTHER" id="PTHR22807">
    <property type="entry name" value="NOP2 YEAST -RELATED NOL1/NOP2/FMU SUN DOMAIN-CONTAINING"/>
    <property type="match status" value="1"/>
</dbReference>
<evidence type="ECO:0000256" key="6">
    <source>
        <dbReference type="PROSITE-ProRule" id="PRU01023"/>
    </source>
</evidence>
<feature type="binding site" evidence="6">
    <location>
        <position position="155"/>
    </location>
    <ligand>
        <name>S-adenosyl-L-methionine</name>
        <dbReference type="ChEBI" id="CHEBI:59789"/>
    </ligand>
</feature>
<organism evidence="8 9">
    <name type="scientific">Tannerella forsythia</name>
    <name type="common">Bacteroides forsythus</name>
    <dbReference type="NCBI Taxonomy" id="28112"/>
    <lineage>
        <taxon>Bacteria</taxon>
        <taxon>Pseudomonadati</taxon>
        <taxon>Bacteroidota</taxon>
        <taxon>Bacteroidia</taxon>
        <taxon>Bacteroidales</taxon>
        <taxon>Tannerellaceae</taxon>
        <taxon>Tannerella</taxon>
    </lineage>
</organism>
<feature type="domain" description="SAM-dependent MTase RsmB/NOP-type" evidence="7">
    <location>
        <begin position="1"/>
        <end position="289"/>
    </location>
</feature>
<dbReference type="GO" id="GO:0001510">
    <property type="term" value="P:RNA methylation"/>
    <property type="evidence" value="ECO:0007669"/>
    <property type="project" value="InterPro"/>
</dbReference>
<dbReference type="AlphaFoldDB" id="A0A1D3UQT3"/>
<dbReference type="PROSITE" id="PS51686">
    <property type="entry name" value="SAM_MT_RSMB_NOP"/>
    <property type="match status" value="1"/>
</dbReference>
<dbReference type="EC" id="2.1.1.-" evidence="8"/>
<dbReference type="InterPro" id="IPR001678">
    <property type="entry name" value="MeTrfase_RsmB-F_NOP2_dom"/>
</dbReference>
<feature type="binding site" evidence="6">
    <location>
        <position position="128"/>
    </location>
    <ligand>
        <name>S-adenosyl-L-methionine</name>
        <dbReference type="ChEBI" id="CHEBI:59789"/>
    </ligand>
</feature>
<gene>
    <name evidence="8" type="primary">rsmF</name>
    <name evidence="8" type="ORF">TFUB20_01744</name>
</gene>
<dbReference type="SUPFAM" id="SSF53335">
    <property type="entry name" value="S-adenosyl-L-methionine-dependent methyltransferases"/>
    <property type="match status" value="1"/>
</dbReference>
<keyword evidence="2 6" id="KW-0489">Methyltransferase</keyword>
<dbReference type="GO" id="GO:0008173">
    <property type="term" value="F:RNA methyltransferase activity"/>
    <property type="evidence" value="ECO:0007669"/>
    <property type="project" value="InterPro"/>
</dbReference>
<evidence type="ECO:0000256" key="1">
    <source>
        <dbReference type="ARBA" id="ARBA00022490"/>
    </source>
</evidence>
<dbReference type="Pfam" id="PF17125">
    <property type="entry name" value="Methyltr_RsmF_N"/>
    <property type="match status" value="1"/>
</dbReference>
<dbReference type="PRINTS" id="PR02008">
    <property type="entry name" value="RCMTFAMILY"/>
</dbReference>
<keyword evidence="3 6" id="KW-0808">Transferase</keyword>
<dbReference type="GO" id="GO:0003723">
    <property type="term" value="F:RNA binding"/>
    <property type="evidence" value="ECO:0007669"/>
    <property type="project" value="UniProtKB-UniRule"/>
</dbReference>
<dbReference type="InterPro" id="IPR031341">
    <property type="entry name" value="Methyltr_RsmF_N"/>
</dbReference>
<dbReference type="InterPro" id="IPR023267">
    <property type="entry name" value="RCMT"/>
</dbReference>
<evidence type="ECO:0000259" key="7">
    <source>
        <dbReference type="PROSITE" id="PS51686"/>
    </source>
</evidence>
<reference evidence="8 9" key="1">
    <citation type="submission" date="2016-09" db="EMBL/GenBank/DDBJ databases">
        <authorList>
            <person name="Capua I."/>
            <person name="De Benedictis P."/>
            <person name="Joannis T."/>
            <person name="Lombin L.H."/>
            <person name="Cattoli G."/>
        </authorList>
    </citation>
    <scope>NUCLEOTIDE SEQUENCE [LARGE SCALE GENOMIC DNA]</scope>
    <source>
        <strain evidence="8 9">UB20</strain>
    </source>
</reference>
<evidence type="ECO:0000256" key="4">
    <source>
        <dbReference type="ARBA" id="ARBA00022691"/>
    </source>
</evidence>
<dbReference type="EMBL" id="FMMM01000061">
    <property type="protein sequence ID" value="SCQ22530.1"/>
    <property type="molecule type" value="Genomic_DNA"/>
</dbReference>
<dbReference type="Gene3D" id="3.40.50.150">
    <property type="entry name" value="Vaccinia Virus protein VP39"/>
    <property type="match status" value="1"/>
</dbReference>
<dbReference type="Gene3D" id="3.30.70.1170">
    <property type="entry name" value="Sun protein, domain 3"/>
    <property type="match status" value="1"/>
</dbReference>
<dbReference type="InterPro" id="IPR027391">
    <property type="entry name" value="Nol1_Nop2_Fmu_2"/>
</dbReference>